<evidence type="ECO:0000259" key="1">
    <source>
        <dbReference type="Pfam" id="PF07969"/>
    </source>
</evidence>
<name>A0A852XCZ9_9MICO</name>
<dbReference type="InterPro" id="IPR011059">
    <property type="entry name" value="Metal-dep_hydrolase_composite"/>
</dbReference>
<dbReference type="InterPro" id="IPR032466">
    <property type="entry name" value="Metal_Hydrolase"/>
</dbReference>
<dbReference type="SUPFAM" id="SSF51338">
    <property type="entry name" value="Composite domain of metallo-dependent hydrolases"/>
    <property type="match status" value="1"/>
</dbReference>
<dbReference type="GO" id="GO:0016810">
    <property type="term" value="F:hydrolase activity, acting on carbon-nitrogen (but not peptide) bonds"/>
    <property type="evidence" value="ECO:0007669"/>
    <property type="project" value="InterPro"/>
</dbReference>
<dbReference type="Pfam" id="PF07969">
    <property type="entry name" value="Amidohydro_3"/>
    <property type="match status" value="1"/>
</dbReference>
<dbReference type="Gene3D" id="3.20.20.140">
    <property type="entry name" value="Metal-dependent hydrolases"/>
    <property type="match status" value="1"/>
</dbReference>
<reference evidence="2 3" key="1">
    <citation type="submission" date="2020-07" db="EMBL/GenBank/DDBJ databases">
        <title>Sequencing the genomes of 1000 actinobacteria strains.</title>
        <authorList>
            <person name="Klenk H.-P."/>
        </authorList>
    </citation>
    <scope>NUCLEOTIDE SEQUENCE [LARGE SCALE GENOMIC DNA]</scope>
    <source>
        <strain evidence="2 3">DSM 24723</strain>
    </source>
</reference>
<evidence type="ECO:0000313" key="3">
    <source>
        <dbReference type="Proteomes" id="UP000592181"/>
    </source>
</evidence>
<dbReference type="Proteomes" id="UP000592181">
    <property type="component" value="Unassembled WGS sequence"/>
</dbReference>
<dbReference type="SUPFAM" id="SSF51556">
    <property type="entry name" value="Metallo-dependent hydrolases"/>
    <property type="match status" value="1"/>
</dbReference>
<organism evidence="2 3">
    <name type="scientific">Janibacter alkaliphilus</name>
    <dbReference type="NCBI Taxonomy" id="1069963"/>
    <lineage>
        <taxon>Bacteria</taxon>
        <taxon>Bacillati</taxon>
        <taxon>Actinomycetota</taxon>
        <taxon>Actinomycetes</taxon>
        <taxon>Micrococcales</taxon>
        <taxon>Intrasporangiaceae</taxon>
        <taxon>Janibacter</taxon>
    </lineage>
</organism>
<feature type="domain" description="Amidohydrolase 3" evidence="1">
    <location>
        <begin position="47"/>
        <end position="508"/>
    </location>
</feature>
<protein>
    <recommendedName>
        <fullName evidence="1">Amidohydrolase 3 domain-containing protein</fullName>
    </recommendedName>
</protein>
<gene>
    <name evidence="2" type="ORF">BJY28_000810</name>
</gene>
<dbReference type="EMBL" id="JACBZX010000001">
    <property type="protein sequence ID" value="NYG36341.1"/>
    <property type="molecule type" value="Genomic_DNA"/>
</dbReference>
<dbReference type="AlphaFoldDB" id="A0A852XCZ9"/>
<dbReference type="PANTHER" id="PTHR22642:SF2">
    <property type="entry name" value="PROTEIN LONG AFTER FAR-RED 3"/>
    <property type="match status" value="1"/>
</dbReference>
<accession>A0A852XCZ9</accession>
<dbReference type="Gene3D" id="2.30.40.10">
    <property type="entry name" value="Urease, subunit C, domain 1"/>
    <property type="match status" value="1"/>
</dbReference>
<dbReference type="PANTHER" id="PTHR22642">
    <property type="entry name" value="IMIDAZOLONEPROPIONASE"/>
    <property type="match status" value="1"/>
</dbReference>
<dbReference type="RefSeq" id="WP_179461865.1">
    <property type="nucleotide sequence ID" value="NZ_JACBZX010000001.1"/>
</dbReference>
<dbReference type="InterPro" id="IPR013108">
    <property type="entry name" value="Amidohydro_3"/>
</dbReference>
<sequence>MTVEIPAHLLVRGARPAGALGLGPVDLRLRDGYVVERGERLRTKGAEVLDASGTWVVPGLWDQHVHMGQWAAVERRVDVTGTEGPEEVVSRIATHLATAPFDPEDEGTLLEGYGWRLAGWSRLPSTAELDAVCGDRPVVLISGDCHGGWLSTAAYRALGEPVRPGHVDEDEWFGMWSRLGELPQNQRAIRDSTDVVLRRAASRGVVGFVDLEYGGRPWREWPRWVAAGFDQLRIRPATYPPTLDEVLDDGLASGDVLDESGLVTMGPLKIISDGSLNTRTAFCCEPFVTDDVLPKPFGKVNVPLEQLTSLLRRAAGGGLSAAVHAIGDAALSEALHAYAASGASGTIEHAQLVRMEDLPRMAALGVAASVQPAHLLDDRDIMEALWPDRLDRCFAFASMRDAGVELRMGSDAPVARLDPWETMAAAVHRSGDERPPWMPDQALSPNHALAASTDGGWLRVGERGDLALLAEDPFLDVDVLDPAASADAAARLRGARVVSTLVGGRVTHEA</sequence>
<dbReference type="Gene3D" id="3.10.310.70">
    <property type="match status" value="1"/>
</dbReference>
<evidence type="ECO:0000313" key="2">
    <source>
        <dbReference type="EMBL" id="NYG36341.1"/>
    </source>
</evidence>
<comment type="caution">
    <text evidence="2">The sequence shown here is derived from an EMBL/GenBank/DDBJ whole genome shotgun (WGS) entry which is preliminary data.</text>
</comment>
<keyword evidence="3" id="KW-1185">Reference proteome</keyword>
<proteinExistence type="predicted"/>